<evidence type="ECO:0000259" key="1">
    <source>
        <dbReference type="Pfam" id="PF00557"/>
    </source>
</evidence>
<dbReference type="EMBL" id="NWTC01000062">
    <property type="protein sequence ID" value="PDT43797.1"/>
    <property type="molecule type" value="Genomic_DNA"/>
</dbReference>
<evidence type="ECO:0000259" key="2">
    <source>
        <dbReference type="Pfam" id="PF01321"/>
    </source>
</evidence>
<dbReference type="InterPro" id="IPR000994">
    <property type="entry name" value="Pept_M24"/>
</dbReference>
<dbReference type="AlphaFoldDB" id="A0A2A6LNB8"/>
<feature type="domain" description="Peptidase M24" evidence="1">
    <location>
        <begin position="169"/>
        <end position="373"/>
    </location>
</feature>
<feature type="domain" description="Creatinase N-terminal" evidence="2">
    <location>
        <begin position="18"/>
        <end position="161"/>
    </location>
</feature>
<gene>
    <name evidence="3" type="ORF">CO661_33040</name>
</gene>
<dbReference type="SUPFAM" id="SSF53092">
    <property type="entry name" value="Creatinase/prolidase N-terminal domain"/>
    <property type="match status" value="1"/>
</dbReference>
<accession>A0A2A6LNB8</accession>
<reference evidence="3 4" key="1">
    <citation type="submission" date="2017-09" db="EMBL/GenBank/DDBJ databases">
        <title>Comparative genomics of rhizobia isolated from Phaseolus vulgaris in China.</title>
        <authorList>
            <person name="Tong W."/>
        </authorList>
    </citation>
    <scope>NUCLEOTIDE SEQUENCE [LARGE SCALE GENOMIC DNA]</scope>
    <source>
        <strain evidence="3 4">PCH1</strain>
    </source>
</reference>
<protein>
    <submittedName>
        <fullName evidence="3">Hydrolase</fullName>
    </submittedName>
</protein>
<dbReference type="InterPro" id="IPR050659">
    <property type="entry name" value="Peptidase_M24B"/>
</dbReference>
<proteinExistence type="predicted"/>
<sequence>MTISKGPQAFPRTEYLRRLDLVKAEMARRGVGVLVVSDQHNITYLTGYTARSAYVPQGLVVSSSQEEPIFILRRMDRPAAIYQCFMDQEKIVSYPEELIAHPELDGYDAIIDYLLDAGFSTSGIGIEQYNVSTPTFDKFRKRLAEAELVDFTKVVAWIRLVKSDLEIEVMREAAAIADAAIARAAEVIRPGVREADACSEIAATLIRGANGKPGTQLEPLTLCASPRTGTCHITWAEDVFRNGSQVNLEVAGARHGYASALMRTYSIGTPTDRLQRVHDIHLEGLEAALETARPGATCSDVANVFYRSIEKRGLKKESRCGYAQGIGWTEPTASLRDGDLTLLAPNMTFHLMLGNWIDDDFGYVISETFRVTEIGVDVLTSSPRKIFQLA</sequence>
<dbReference type="Pfam" id="PF01321">
    <property type="entry name" value="Creatinase_N"/>
    <property type="match status" value="1"/>
</dbReference>
<comment type="caution">
    <text evidence="3">The sequence shown here is derived from an EMBL/GenBank/DDBJ whole genome shotgun (WGS) entry which is preliminary data.</text>
</comment>
<name>A0A2A6LNB8_RHIFR</name>
<dbReference type="PANTHER" id="PTHR46112:SF2">
    <property type="entry name" value="XAA-PRO AMINOPEPTIDASE P-RELATED"/>
    <property type="match status" value="1"/>
</dbReference>
<evidence type="ECO:0000313" key="4">
    <source>
        <dbReference type="Proteomes" id="UP000220353"/>
    </source>
</evidence>
<dbReference type="InterPro" id="IPR000587">
    <property type="entry name" value="Creatinase_N"/>
</dbReference>
<dbReference type="RefSeq" id="WP_097588140.1">
    <property type="nucleotide sequence ID" value="NZ_NWTC01000062.1"/>
</dbReference>
<organism evidence="3 4">
    <name type="scientific">Rhizobium fredii</name>
    <name type="common">Sinorhizobium fredii</name>
    <dbReference type="NCBI Taxonomy" id="380"/>
    <lineage>
        <taxon>Bacteria</taxon>
        <taxon>Pseudomonadati</taxon>
        <taxon>Pseudomonadota</taxon>
        <taxon>Alphaproteobacteria</taxon>
        <taxon>Hyphomicrobiales</taxon>
        <taxon>Rhizobiaceae</taxon>
        <taxon>Sinorhizobium/Ensifer group</taxon>
        <taxon>Sinorhizobium</taxon>
    </lineage>
</organism>
<dbReference type="InterPro" id="IPR029149">
    <property type="entry name" value="Creatin/AminoP/Spt16_N"/>
</dbReference>
<evidence type="ECO:0000313" key="3">
    <source>
        <dbReference type="EMBL" id="PDT43797.1"/>
    </source>
</evidence>
<dbReference type="Pfam" id="PF00557">
    <property type="entry name" value="Peptidase_M24"/>
    <property type="match status" value="1"/>
</dbReference>
<keyword evidence="3" id="KW-0378">Hydrolase</keyword>
<dbReference type="InterPro" id="IPR036005">
    <property type="entry name" value="Creatinase/aminopeptidase-like"/>
</dbReference>
<dbReference type="CDD" id="cd01066">
    <property type="entry name" value="APP_MetAP"/>
    <property type="match status" value="1"/>
</dbReference>
<dbReference type="SUPFAM" id="SSF55920">
    <property type="entry name" value="Creatinase/aminopeptidase"/>
    <property type="match status" value="1"/>
</dbReference>
<dbReference type="GO" id="GO:0016787">
    <property type="term" value="F:hydrolase activity"/>
    <property type="evidence" value="ECO:0007669"/>
    <property type="project" value="UniProtKB-KW"/>
</dbReference>
<dbReference type="Proteomes" id="UP000220353">
    <property type="component" value="Unassembled WGS sequence"/>
</dbReference>
<dbReference type="Gene3D" id="3.40.350.10">
    <property type="entry name" value="Creatinase/prolidase N-terminal domain"/>
    <property type="match status" value="1"/>
</dbReference>
<dbReference type="Gene3D" id="3.90.230.10">
    <property type="entry name" value="Creatinase/methionine aminopeptidase superfamily"/>
    <property type="match status" value="1"/>
</dbReference>
<dbReference type="PANTHER" id="PTHR46112">
    <property type="entry name" value="AMINOPEPTIDASE"/>
    <property type="match status" value="1"/>
</dbReference>